<dbReference type="GO" id="GO:0050112">
    <property type="term" value="F:inositol 2-dehydrogenase (NAD+) activity"/>
    <property type="evidence" value="ECO:0007669"/>
    <property type="project" value="UniProtKB-UniRule"/>
</dbReference>
<evidence type="ECO:0000313" key="7">
    <source>
        <dbReference type="EMBL" id="NED96749.1"/>
    </source>
</evidence>
<reference evidence="7 8" key="1">
    <citation type="submission" date="2020-02" db="EMBL/GenBank/DDBJ databases">
        <authorList>
            <person name="Li X.-J."/>
            <person name="Feng X.-M."/>
        </authorList>
    </citation>
    <scope>NUCLEOTIDE SEQUENCE [LARGE SCALE GENOMIC DNA]</scope>
    <source>
        <strain evidence="7 8">CGMCC 4.7225</strain>
    </source>
</reference>
<dbReference type="InterPro" id="IPR000683">
    <property type="entry name" value="Gfo/Idh/MocA-like_OxRdtase_N"/>
</dbReference>
<evidence type="ECO:0000256" key="1">
    <source>
        <dbReference type="ARBA" id="ARBA00010928"/>
    </source>
</evidence>
<dbReference type="PANTHER" id="PTHR43593:SF1">
    <property type="entry name" value="INOSITOL 2-DEHYDROGENASE"/>
    <property type="match status" value="1"/>
</dbReference>
<dbReference type="RefSeq" id="WP_163819530.1">
    <property type="nucleotide sequence ID" value="NZ_JAAGOB010000008.1"/>
</dbReference>
<evidence type="ECO:0000259" key="6">
    <source>
        <dbReference type="Pfam" id="PF02894"/>
    </source>
</evidence>
<evidence type="ECO:0000256" key="3">
    <source>
        <dbReference type="ARBA" id="ARBA00023027"/>
    </source>
</evidence>
<evidence type="ECO:0000259" key="5">
    <source>
        <dbReference type="Pfam" id="PF01408"/>
    </source>
</evidence>
<dbReference type="Pfam" id="PF02894">
    <property type="entry name" value="GFO_IDH_MocA_C"/>
    <property type="match status" value="1"/>
</dbReference>
<dbReference type="Gene3D" id="3.30.360.10">
    <property type="entry name" value="Dihydrodipicolinate Reductase, domain 2"/>
    <property type="match status" value="1"/>
</dbReference>
<dbReference type="Proteomes" id="UP000469185">
    <property type="component" value="Unassembled WGS sequence"/>
</dbReference>
<dbReference type="HAMAP" id="MF_01671">
    <property type="entry name" value="IolG"/>
    <property type="match status" value="1"/>
</dbReference>
<dbReference type="AlphaFoldDB" id="A0A6N9YPK0"/>
<dbReference type="GO" id="GO:0000166">
    <property type="term" value="F:nucleotide binding"/>
    <property type="evidence" value="ECO:0007669"/>
    <property type="project" value="InterPro"/>
</dbReference>
<dbReference type="EC" id="1.1.1.18" evidence="4"/>
<keyword evidence="3 4" id="KW-0520">NAD</keyword>
<dbReference type="Pfam" id="PF01408">
    <property type="entry name" value="GFO_IDH_MocA"/>
    <property type="match status" value="1"/>
</dbReference>
<comment type="function">
    <text evidence="4">Involved in the oxidation of myo-inositol (MI) to 2-keto-myo-inositol (2KMI or 2-inosose).</text>
</comment>
<dbReference type="InterPro" id="IPR004104">
    <property type="entry name" value="Gfo/Idh/MocA-like_OxRdtase_C"/>
</dbReference>
<dbReference type="InterPro" id="IPR050424">
    <property type="entry name" value="Gfo-Idh-MocA_inositol_DH"/>
</dbReference>
<dbReference type="Gene3D" id="3.40.50.720">
    <property type="entry name" value="NAD(P)-binding Rossmann-like Domain"/>
    <property type="match status" value="1"/>
</dbReference>
<comment type="catalytic activity">
    <reaction evidence="4">
        <text>myo-inositol + NAD(+) = scyllo-inosose + NADH + H(+)</text>
        <dbReference type="Rhea" id="RHEA:16949"/>
        <dbReference type="ChEBI" id="CHEBI:15378"/>
        <dbReference type="ChEBI" id="CHEBI:17268"/>
        <dbReference type="ChEBI" id="CHEBI:17811"/>
        <dbReference type="ChEBI" id="CHEBI:57540"/>
        <dbReference type="ChEBI" id="CHEBI:57945"/>
        <dbReference type="EC" id="1.1.1.18"/>
    </reaction>
</comment>
<gene>
    <name evidence="4" type="primary">iolG</name>
    <name evidence="7" type="ORF">G1H11_15675</name>
</gene>
<accession>A0A6N9YPK0</accession>
<evidence type="ECO:0000313" key="8">
    <source>
        <dbReference type="Proteomes" id="UP000469185"/>
    </source>
</evidence>
<keyword evidence="2 4" id="KW-0560">Oxidoreductase</keyword>
<feature type="domain" description="Gfo/Idh/MocA-like oxidoreductase C-terminal" evidence="6">
    <location>
        <begin position="136"/>
        <end position="323"/>
    </location>
</feature>
<dbReference type="SUPFAM" id="SSF51735">
    <property type="entry name" value="NAD(P)-binding Rossmann-fold domains"/>
    <property type="match status" value="1"/>
</dbReference>
<dbReference type="PANTHER" id="PTHR43593">
    <property type="match status" value="1"/>
</dbReference>
<dbReference type="InterPro" id="IPR023794">
    <property type="entry name" value="MI/DCI_dehydrogenase"/>
</dbReference>
<comment type="subunit">
    <text evidence="4">Homotetramer.</text>
</comment>
<comment type="similarity">
    <text evidence="1 4">Belongs to the Gfo/Idh/MocA family.</text>
</comment>
<organism evidence="7 8">
    <name type="scientific">Phytoactinopolyspora alkaliphila</name>
    <dbReference type="NCBI Taxonomy" id="1783498"/>
    <lineage>
        <taxon>Bacteria</taxon>
        <taxon>Bacillati</taxon>
        <taxon>Actinomycetota</taxon>
        <taxon>Actinomycetes</taxon>
        <taxon>Jiangellales</taxon>
        <taxon>Jiangellaceae</taxon>
        <taxon>Phytoactinopolyspora</taxon>
    </lineage>
</organism>
<keyword evidence="8" id="KW-1185">Reference proteome</keyword>
<name>A0A6N9YPK0_9ACTN</name>
<proteinExistence type="inferred from homology"/>
<dbReference type="InterPro" id="IPR036291">
    <property type="entry name" value="NAD(P)-bd_dom_sf"/>
</dbReference>
<dbReference type="GO" id="GO:0019310">
    <property type="term" value="P:inositol catabolic process"/>
    <property type="evidence" value="ECO:0007669"/>
    <property type="project" value="UniProtKB-UniRule"/>
</dbReference>
<evidence type="ECO:0000256" key="2">
    <source>
        <dbReference type="ARBA" id="ARBA00023002"/>
    </source>
</evidence>
<feature type="domain" description="Gfo/Idh/MocA-like oxidoreductase N-terminal" evidence="5">
    <location>
        <begin position="3"/>
        <end position="121"/>
    </location>
</feature>
<comment type="caution">
    <text evidence="7">The sequence shown here is derived from an EMBL/GenBank/DDBJ whole genome shotgun (WGS) entry which is preliminary data.</text>
</comment>
<evidence type="ECO:0000256" key="4">
    <source>
        <dbReference type="HAMAP-Rule" id="MF_01671"/>
    </source>
</evidence>
<dbReference type="EMBL" id="JAAGOB010000008">
    <property type="protein sequence ID" value="NED96749.1"/>
    <property type="molecule type" value="Genomic_DNA"/>
</dbReference>
<sequence length="337" mass="36047">MTVRVGVIGVGMIGQDHIRRLTGVLAGARVVAVADVDPERARQVAGQAIGVTVHATGLDVIADDDVDAVLVASWGATHEEYVVACIQAGKPVFCEKPLAPSGEAAGRIVDAEVAAGRRLVQLGFMRRYDPGYLALREVVAGGSIGAALLVHCAHRNPTVQPHYVADMAITDTAVHEFDVVRWLLDEEITAVTVHRPRPNRHGGDVQDPLLLLLETESGAFVDLETSVNIRYGYDIRTEVVGEDGTVELGPVAPVVVRREGIQGSPIAADWQERFEKAYDVELQHWIDSVVAGTAVGPSTWDGYAAAVVSDAGLTSLHRGGRVPVALRDKPGLYLKDR</sequence>
<protein>
    <recommendedName>
        <fullName evidence="4">Inositol 2-dehydrogenase</fullName>
        <ecNumber evidence="4">1.1.1.18</ecNumber>
    </recommendedName>
    <alternativeName>
        <fullName evidence="4">Myo-inositol 2-dehydrogenase</fullName>
        <shortName evidence="4">MI 2-dehydrogenase</shortName>
    </alternativeName>
</protein>
<dbReference type="SUPFAM" id="SSF55347">
    <property type="entry name" value="Glyceraldehyde-3-phosphate dehydrogenase-like, C-terminal domain"/>
    <property type="match status" value="1"/>
</dbReference>